<organism evidence="2 3">
    <name type="scientific">Streptomyces brasiliscabiei</name>
    <dbReference type="NCBI Taxonomy" id="2736302"/>
    <lineage>
        <taxon>Bacteria</taxon>
        <taxon>Bacillati</taxon>
        <taxon>Actinomycetota</taxon>
        <taxon>Actinomycetes</taxon>
        <taxon>Kitasatosporales</taxon>
        <taxon>Streptomycetaceae</taxon>
        <taxon>Streptomyces</taxon>
    </lineage>
</organism>
<dbReference type="EMBL" id="JBBAYM010000019">
    <property type="protein sequence ID" value="MEI5612815.1"/>
    <property type="molecule type" value="Genomic_DNA"/>
</dbReference>
<name>A0ABU8GI06_9ACTN</name>
<evidence type="ECO:0000256" key="1">
    <source>
        <dbReference type="SAM" id="MobiDB-lite"/>
    </source>
</evidence>
<dbReference type="Gene3D" id="3.40.50.300">
    <property type="entry name" value="P-loop containing nucleotide triphosphate hydrolases"/>
    <property type="match status" value="1"/>
</dbReference>
<dbReference type="SUPFAM" id="SSF52540">
    <property type="entry name" value="P-loop containing nucleoside triphosphate hydrolases"/>
    <property type="match status" value="1"/>
</dbReference>
<feature type="region of interest" description="Disordered" evidence="1">
    <location>
        <begin position="199"/>
        <end position="220"/>
    </location>
</feature>
<proteinExistence type="predicted"/>
<gene>
    <name evidence="2" type="ORF">WB403_27025</name>
</gene>
<protein>
    <recommendedName>
        <fullName evidence="4">Uridine kinase</fullName>
    </recommendedName>
</protein>
<sequence>MHASPAPSDSVDPAVEDLASRLRALPPSCGPVRLVGVDGHAGSGKSTLAGRLAVALGGAPVLHLDDIATHEELFAWTGRLLDQVIEPLRHGRSARYAPYDWRARGFGPARTLPAAPVIVVEGVGAGRRALRPYLARLVWMEVPEERAWARGRARDGEEQSGFWAGWVRAERRHFAEDPSRPFADLLIRPGNTGYEVLAGPATTPESAPHLTQGDGPSAMC</sequence>
<dbReference type="Proteomes" id="UP001365781">
    <property type="component" value="Unassembled WGS sequence"/>
</dbReference>
<comment type="caution">
    <text evidence="2">The sequence shown here is derived from an EMBL/GenBank/DDBJ whole genome shotgun (WGS) entry which is preliminary data.</text>
</comment>
<dbReference type="InterPro" id="IPR027417">
    <property type="entry name" value="P-loop_NTPase"/>
</dbReference>
<accession>A0ABU8GI06</accession>
<evidence type="ECO:0000313" key="2">
    <source>
        <dbReference type="EMBL" id="MEI5612815.1"/>
    </source>
</evidence>
<keyword evidence="3" id="KW-1185">Reference proteome</keyword>
<evidence type="ECO:0008006" key="4">
    <source>
        <dbReference type="Google" id="ProtNLM"/>
    </source>
</evidence>
<reference evidence="2 3" key="1">
    <citation type="submission" date="2024-03" db="EMBL/GenBank/DDBJ databases">
        <title>First Report of Pectobacterium brasiliscabiei causing potato scab in china.</title>
        <authorList>
            <person name="Handique U."/>
        </authorList>
    </citation>
    <scope>NUCLEOTIDE SEQUENCE [LARGE SCALE GENOMIC DNA]</scope>
    <source>
        <strain evidence="2 3">ZRIMU1503</strain>
    </source>
</reference>
<dbReference type="RefSeq" id="WP_336539665.1">
    <property type="nucleotide sequence ID" value="NZ_JBBAYL010000006.1"/>
</dbReference>
<evidence type="ECO:0000313" key="3">
    <source>
        <dbReference type="Proteomes" id="UP001365781"/>
    </source>
</evidence>